<dbReference type="PANTHER" id="PTHR21581">
    <property type="entry name" value="D-ALANYL-D-ALANINE CARBOXYPEPTIDASE"/>
    <property type="match status" value="1"/>
</dbReference>
<dbReference type="EMBL" id="QPJT01000006">
    <property type="protein sequence ID" value="RCX17863.1"/>
    <property type="molecule type" value="Genomic_DNA"/>
</dbReference>
<dbReference type="InterPro" id="IPR018044">
    <property type="entry name" value="Peptidase_S11"/>
</dbReference>
<evidence type="ECO:0000256" key="2">
    <source>
        <dbReference type="ARBA" id="ARBA00004752"/>
    </source>
</evidence>
<keyword evidence="10" id="KW-0573">Peptidoglycan synthesis</keyword>
<dbReference type="RefSeq" id="WP_114297014.1">
    <property type="nucleotide sequence ID" value="NZ_QPJT01000006.1"/>
</dbReference>
<feature type="binding site" evidence="13">
    <location>
        <position position="222"/>
    </location>
    <ligand>
        <name>substrate</name>
    </ligand>
</feature>
<name>A0A369B8L5_9FIRM</name>
<dbReference type="Gene3D" id="3.40.710.10">
    <property type="entry name" value="DD-peptidase/beta-lactamase superfamily"/>
    <property type="match status" value="1"/>
</dbReference>
<evidence type="ECO:0000256" key="8">
    <source>
        <dbReference type="ARBA" id="ARBA00022801"/>
    </source>
</evidence>
<dbReference type="InterPro" id="IPR012907">
    <property type="entry name" value="Peptidase_S11_C"/>
</dbReference>
<sequence>MQLKKLFCLFITIIIVASYSFSAFGLPGSSAEKAPDIDAASAILTEPLRGQTLYSKNPSQRLHVSSASKIMTAIIVIERAKLDAKIAISKESVDVTGSMLNLEAGEKFTVEDLLYAVLLTPANDAANALAEFAGGDADKFVSMMNSKAKELNMENTLFKNVTGLFDKDQYTTAQDISLLMSHALKNPEFSRIFSSKGKVFNSGVLVNHNKLFWEYEGVDGGKAGYNDKNKQSAITTAKKGNQRFLCIILDSPENSVWSDSSKIFDYAFDNFKTDVLVEKGQKLHSITISDTPLNLVSQEEVLYTYPIGESNIRDVEFHLNNDLRLPLLKTQSVGTAKYILEDETIINISLYPQEDTGESKKTVSYIWGKLTEHKDLLYLVVILIIIEFLLIIKSLVGFIKRRTSLKEKREDT</sequence>
<dbReference type="PANTHER" id="PTHR21581:SF6">
    <property type="entry name" value="TRAFFICKING PROTEIN PARTICLE COMPLEX SUBUNIT 12"/>
    <property type="match status" value="1"/>
</dbReference>
<evidence type="ECO:0000256" key="10">
    <source>
        <dbReference type="ARBA" id="ARBA00022984"/>
    </source>
</evidence>
<evidence type="ECO:0000256" key="15">
    <source>
        <dbReference type="SAM" id="Phobius"/>
    </source>
</evidence>
<organism evidence="17 18">
    <name type="scientific">Anaerobacterium chartisolvens</name>
    <dbReference type="NCBI Taxonomy" id="1297424"/>
    <lineage>
        <taxon>Bacteria</taxon>
        <taxon>Bacillati</taxon>
        <taxon>Bacillota</taxon>
        <taxon>Clostridia</taxon>
        <taxon>Eubacteriales</taxon>
        <taxon>Oscillospiraceae</taxon>
        <taxon>Anaerobacterium</taxon>
    </lineage>
</organism>
<reference evidence="17 18" key="1">
    <citation type="submission" date="2018-07" db="EMBL/GenBank/DDBJ databases">
        <title>Genomic Encyclopedia of Type Strains, Phase IV (KMG-IV): sequencing the most valuable type-strain genomes for metagenomic binning, comparative biology and taxonomic classification.</title>
        <authorList>
            <person name="Goeker M."/>
        </authorList>
    </citation>
    <scope>NUCLEOTIDE SEQUENCE [LARGE SCALE GENOMIC DNA]</scope>
    <source>
        <strain evidence="17 18">DSM 27016</strain>
    </source>
</reference>
<feature type="domain" description="Peptidase S11 D-Ala-D-Ala carboxypeptidase A C-terminal" evidence="16">
    <location>
        <begin position="271"/>
        <end position="358"/>
    </location>
</feature>
<dbReference type="EC" id="3.4.16.4" evidence="4"/>
<dbReference type="UniPathway" id="UPA00219"/>
<evidence type="ECO:0000256" key="7">
    <source>
        <dbReference type="ARBA" id="ARBA00022729"/>
    </source>
</evidence>
<evidence type="ECO:0000256" key="12">
    <source>
        <dbReference type="ARBA" id="ARBA00034000"/>
    </source>
</evidence>
<dbReference type="Pfam" id="PF00768">
    <property type="entry name" value="Peptidase_S11"/>
    <property type="match status" value="1"/>
</dbReference>
<accession>A0A369B8L5</accession>
<comment type="pathway">
    <text evidence="2">Cell wall biogenesis; peptidoglycan biosynthesis.</text>
</comment>
<dbReference type="Proteomes" id="UP000253034">
    <property type="component" value="Unassembled WGS sequence"/>
</dbReference>
<evidence type="ECO:0000256" key="11">
    <source>
        <dbReference type="ARBA" id="ARBA00023316"/>
    </source>
</evidence>
<dbReference type="Gene3D" id="2.60.410.10">
    <property type="entry name" value="D-Ala-D-Ala carboxypeptidase, C-terminal domain"/>
    <property type="match status" value="1"/>
</dbReference>
<dbReference type="AlphaFoldDB" id="A0A369B8L5"/>
<keyword evidence="8" id="KW-0378">Hydrolase</keyword>
<dbReference type="SUPFAM" id="SSF56601">
    <property type="entry name" value="beta-lactamase/transpeptidase-like"/>
    <property type="match status" value="1"/>
</dbReference>
<dbReference type="GO" id="GO:0009002">
    <property type="term" value="F:serine-type D-Ala-D-Ala carboxypeptidase activity"/>
    <property type="evidence" value="ECO:0007669"/>
    <property type="project" value="UniProtKB-EC"/>
</dbReference>
<protein>
    <recommendedName>
        <fullName evidence="4">serine-type D-Ala-D-Ala carboxypeptidase</fullName>
        <ecNumber evidence="4">3.4.16.4</ecNumber>
    </recommendedName>
</protein>
<dbReference type="InterPro" id="IPR037167">
    <property type="entry name" value="Peptidase_S11_C_sf"/>
</dbReference>
<evidence type="ECO:0000256" key="13">
    <source>
        <dbReference type="PIRSR" id="PIRSR618044-2"/>
    </source>
</evidence>
<keyword evidence="11" id="KW-0961">Cell wall biogenesis/degradation</keyword>
<keyword evidence="7" id="KW-0732">Signal</keyword>
<comment type="similarity">
    <text evidence="3 14">Belongs to the peptidase S11 family.</text>
</comment>
<keyword evidence="15" id="KW-1133">Transmembrane helix</keyword>
<dbReference type="SMART" id="SM00936">
    <property type="entry name" value="PBP5_C"/>
    <property type="match status" value="1"/>
</dbReference>
<feature type="transmembrane region" description="Helical" evidence="15">
    <location>
        <begin position="376"/>
        <end position="399"/>
    </location>
</feature>
<dbReference type="SUPFAM" id="SSF69189">
    <property type="entry name" value="Penicillin-binding protein associated domain"/>
    <property type="match status" value="1"/>
</dbReference>
<comment type="function">
    <text evidence="1">Removes C-terminal D-alanyl residues from sugar-peptide cell wall precursors.</text>
</comment>
<keyword evidence="9" id="KW-0133">Cell shape</keyword>
<proteinExistence type="inferred from homology"/>
<keyword evidence="15" id="KW-0812">Transmembrane</keyword>
<keyword evidence="5 17" id="KW-0121">Carboxypeptidase</keyword>
<evidence type="ECO:0000256" key="1">
    <source>
        <dbReference type="ARBA" id="ARBA00003217"/>
    </source>
</evidence>
<keyword evidence="6" id="KW-0645">Protease</keyword>
<comment type="catalytic activity">
    <reaction evidence="12">
        <text>Preferential cleavage: (Ac)2-L-Lys-D-Ala-|-D-Ala. Also transpeptidation of peptidyl-alanyl moieties that are N-acyl substituents of D-alanine.</text>
        <dbReference type="EC" id="3.4.16.4"/>
    </reaction>
</comment>
<dbReference type="GO" id="GO:0006508">
    <property type="term" value="P:proteolysis"/>
    <property type="evidence" value="ECO:0007669"/>
    <property type="project" value="UniProtKB-KW"/>
</dbReference>
<dbReference type="InterPro" id="IPR012338">
    <property type="entry name" value="Beta-lactam/transpept-like"/>
</dbReference>
<keyword evidence="18" id="KW-1185">Reference proteome</keyword>
<evidence type="ECO:0000256" key="6">
    <source>
        <dbReference type="ARBA" id="ARBA00022670"/>
    </source>
</evidence>
<dbReference type="GO" id="GO:0009252">
    <property type="term" value="P:peptidoglycan biosynthetic process"/>
    <property type="evidence" value="ECO:0007669"/>
    <property type="project" value="UniProtKB-UniPathway"/>
</dbReference>
<evidence type="ECO:0000259" key="16">
    <source>
        <dbReference type="SMART" id="SM00936"/>
    </source>
</evidence>
<evidence type="ECO:0000313" key="18">
    <source>
        <dbReference type="Proteomes" id="UP000253034"/>
    </source>
</evidence>
<dbReference type="PRINTS" id="PR00725">
    <property type="entry name" value="DADACBPTASE1"/>
</dbReference>
<keyword evidence="15" id="KW-0472">Membrane</keyword>
<evidence type="ECO:0000256" key="3">
    <source>
        <dbReference type="ARBA" id="ARBA00007164"/>
    </source>
</evidence>
<evidence type="ECO:0000256" key="4">
    <source>
        <dbReference type="ARBA" id="ARBA00012448"/>
    </source>
</evidence>
<dbReference type="OrthoDB" id="9791132at2"/>
<dbReference type="InterPro" id="IPR015956">
    <property type="entry name" value="Peniciliin-bd_prot_C_sf"/>
</dbReference>
<dbReference type="GO" id="GO:0008360">
    <property type="term" value="P:regulation of cell shape"/>
    <property type="evidence" value="ECO:0007669"/>
    <property type="project" value="UniProtKB-KW"/>
</dbReference>
<dbReference type="GO" id="GO:0071555">
    <property type="term" value="P:cell wall organization"/>
    <property type="evidence" value="ECO:0007669"/>
    <property type="project" value="UniProtKB-KW"/>
</dbReference>
<gene>
    <name evidence="17" type="ORF">DFR58_10629</name>
</gene>
<evidence type="ECO:0000256" key="5">
    <source>
        <dbReference type="ARBA" id="ARBA00022645"/>
    </source>
</evidence>
<evidence type="ECO:0000313" key="17">
    <source>
        <dbReference type="EMBL" id="RCX17863.1"/>
    </source>
</evidence>
<evidence type="ECO:0000256" key="14">
    <source>
        <dbReference type="RuleBase" id="RU004016"/>
    </source>
</evidence>
<dbReference type="Pfam" id="PF07943">
    <property type="entry name" value="PBP5_C"/>
    <property type="match status" value="1"/>
</dbReference>
<comment type="caution">
    <text evidence="17">The sequence shown here is derived from an EMBL/GenBank/DDBJ whole genome shotgun (WGS) entry which is preliminary data.</text>
</comment>
<evidence type="ECO:0000256" key="9">
    <source>
        <dbReference type="ARBA" id="ARBA00022960"/>
    </source>
</evidence>
<dbReference type="InterPro" id="IPR001967">
    <property type="entry name" value="Peptidase_S11_N"/>
</dbReference>